<feature type="region of interest" description="Disordered" evidence="1">
    <location>
        <begin position="53"/>
        <end position="103"/>
    </location>
</feature>
<dbReference type="Proteomes" id="UP000076096">
    <property type="component" value="Chromosome"/>
</dbReference>
<dbReference type="RefSeq" id="WP_062924838.1">
    <property type="nucleotide sequence ID" value="NZ_CP015098.1"/>
</dbReference>
<name>A0A143BU59_9ACTN</name>
<evidence type="ECO:0000256" key="2">
    <source>
        <dbReference type="SAM" id="Phobius"/>
    </source>
</evidence>
<sequence length="143" mass="15677">MTQPPHDEPTARSQEELREQVEQTRHELGDTVQALADRADVKTRAREKAVAVREQAGAKAQEWSGQARTKAAHMAHTVEEKLPEPVKQKGAAAAQGAKEKAAQAEQVWQDKAPRQMRDHRAALLAGAGAVLVAALLIRRRGNR</sequence>
<dbReference type="AlphaFoldDB" id="A0A143BU59"/>
<feature type="transmembrane region" description="Helical" evidence="2">
    <location>
        <begin position="121"/>
        <end position="137"/>
    </location>
</feature>
<accession>A0A143BU59</accession>
<gene>
    <name evidence="3" type="ORF">A4E84_01745</name>
</gene>
<protein>
    <recommendedName>
        <fullName evidence="5">DUF3618 domain-containing protein</fullName>
    </recommendedName>
</protein>
<keyword evidence="4" id="KW-1185">Reference proteome</keyword>
<evidence type="ECO:0000313" key="3">
    <source>
        <dbReference type="EMBL" id="AMW08365.1"/>
    </source>
</evidence>
<dbReference type="InterPro" id="IPR022062">
    <property type="entry name" value="DUF3618"/>
</dbReference>
<dbReference type="EMBL" id="CP015098">
    <property type="protein sequence ID" value="AMW08365.1"/>
    <property type="molecule type" value="Genomic_DNA"/>
</dbReference>
<organism evidence="3 4">
    <name type="scientific">Streptomyces qaidamensis</name>
    <dbReference type="NCBI Taxonomy" id="1783515"/>
    <lineage>
        <taxon>Bacteria</taxon>
        <taxon>Bacillati</taxon>
        <taxon>Actinomycetota</taxon>
        <taxon>Actinomycetes</taxon>
        <taxon>Kitasatosporales</taxon>
        <taxon>Streptomycetaceae</taxon>
        <taxon>Streptomyces</taxon>
        <taxon>Streptomyces aurantiacus group</taxon>
    </lineage>
</organism>
<keyword evidence="2" id="KW-0472">Membrane</keyword>
<keyword evidence="2" id="KW-1133">Transmembrane helix</keyword>
<keyword evidence="2" id="KW-0812">Transmembrane</keyword>
<feature type="compositionally biased region" description="Basic and acidic residues" evidence="1">
    <location>
        <begin position="76"/>
        <end position="87"/>
    </location>
</feature>
<dbReference type="Pfam" id="PF12277">
    <property type="entry name" value="DUF3618"/>
    <property type="match status" value="1"/>
</dbReference>
<proteinExistence type="predicted"/>
<evidence type="ECO:0008006" key="5">
    <source>
        <dbReference type="Google" id="ProtNLM"/>
    </source>
</evidence>
<feature type="region of interest" description="Disordered" evidence="1">
    <location>
        <begin position="1"/>
        <end position="25"/>
    </location>
</feature>
<reference evidence="4" key="1">
    <citation type="submission" date="2016-04" db="EMBL/GenBank/DDBJ databases">
        <authorList>
            <person name="Zhang B."/>
        </authorList>
    </citation>
    <scope>NUCLEOTIDE SEQUENCE [LARGE SCALE GENOMIC DNA]</scope>
    <source>
        <strain evidence="4">S10</strain>
    </source>
</reference>
<evidence type="ECO:0000256" key="1">
    <source>
        <dbReference type="SAM" id="MobiDB-lite"/>
    </source>
</evidence>
<dbReference type="KEGG" id="stsi:A4E84_01745"/>
<evidence type="ECO:0000313" key="4">
    <source>
        <dbReference type="Proteomes" id="UP000076096"/>
    </source>
</evidence>
<dbReference type="STRING" id="1783515.A4E84_01745"/>